<name>A0A0R1EYA6_LACZE</name>
<accession>A0A0R1EYA6</accession>
<proteinExistence type="predicted"/>
<organism evidence="1 2">
    <name type="scientific">Lacticaseibacillus zeae DSM 20178 = KCTC 3804</name>
    <dbReference type="NCBI Taxonomy" id="1423816"/>
    <lineage>
        <taxon>Bacteria</taxon>
        <taxon>Bacillati</taxon>
        <taxon>Bacillota</taxon>
        <taxon>Bacilli</taxon>
        <taxon>Lactobacillales</taxon>
        <taxon>Lactobacillaceae</taxon>
        <taxon>Lacticaseibacillus</taxon>
    </lineage>
</organism>
<dbReference type="EMBL" id="AZCT01000012">
    <property type="protein sequence ID" value="KRK11970.1"/>
    <property type="molecule type" value="Genomic_DNA"/>
</dbReference>
<comment type="caution">
    <text evidence="1">The sequence shown here is derived from an EMBL/GenBank/DDBJ whole genome shotgun (WGS) entry which is preliminary data.</text>
</comment>
<evidence type="ECO:0000313" key="2">
    <source>
        <dbReference type="Proteomes" id="UP000051984"/>
    </source>
</evidence>
<dbReference type="AlphaFoldDB" id="A0A0R1EYA6"/>
<protein>
    <submittedName>
        <fullName evidence="1">Uncharacterized protein</fullName>
    </submittedName>
</protein>
<gene>
    <name evidence="1" type="ORF">FD51_GL000759</name>
</gene>
<dbReference type="Proteomes" id="UP000051984">
    <property type="component" value="Unassembled WGS sequence"/>
</dbReference>
<dbReference type="PATRIC" id="fig|1423816.3.peg.767"/>
<evidence type="ECO:0000313" key="1">
    <source>
        <dbReference type="EMBL" id="KRK11970.1"/>
    </source>
</evidence>
<reference evidence="1 2" key="1">
    <citation type="journal article" date="2015" name="Genome Announc.">
        <title>Expanding the biotechnology potential of lactobacilli through comparative genomics of 213 strains and associated genera.</title>
        <authorList>
            <person name="Sun Z."/>
            <person name="Harris H.M."/>
            <person name="McCann A."/>
            <person name="Guo C."/>
            <person name="Argimon S."/>
            <person name="Zhang W."/>
            <person name="Yang X."/>
            <person name="Jeffery I.B."/>
            <person name="Cooney J.C."/>
            <person name="Kagawa T.F."/>
            <person name="Liu W."/>
            <person name="Song Y."/>
            <person name="Salvetti E."/>
            <person name="Wrobel A."/>
            <person name="Rasinkangas P."/>
            <person name="Parkhill J."/>
            <person name="Rea M.C."/>
            <person name="O'Sullivan O."/>
            <person name="Ritari J."/>
            <person name="Douillard F.P."/>
            <person name="Paul Ross R."/>
            <person name="Yang R."/>
            <person name="Briner A.E."/>
            <person name="Felis G.E."/>
            <person name="de Vos W.M."/>
            <person name="Barrangou R."/>
            <person name="Klaenhammer T.R."/>
            <person name="Caufield P.W."/>
            <person name="Cui Y."/>
            <person name="Zhang H."/>
            <person name="O'Toole P.W."/>
        </authorList>
    </citation>
    <scope>NUCLEOTIDE SEQUENCE [LARGE SCALE GENOMIC DNA]</scope>
    <source>
        <strain evidence="1 2">DSM 20178</strain>
    </source>
</reference>
<sequence length="52" mass="5614">MHHSSLPAAFFGNSAVATLRFVSLLTNQIIQTNNATTPLCQAKWGCLCASDY</sequence>